<accession>A0A8C3F2N3</accession>
<evidence type="ECO:0000259" key="6">
    <source>
        <dbReference type="PROSITE" id="PS51184"/>
    </source>
</evidence>
<feature type="compositionally biased region" description="Polar residues" evidence="5">
    <location>
        <begin position="913"/>
        <end position="922"/>
    </location>
</feature>
<comment type="similarity">
    <text evidence="4">Belongs to the JHDM2 histone demethylase family.</text>
</comment>
<dbReference type="InterPro" id="IPR045109">
    <property type="entry name" value="LSDs-like"/>
</dbReference>
<feature type="region of interest" description="Disordered" evidence="5">
    <location>
        <begin position="457"/>
        <end position="476"/>
    </location>
</feature>
<dbReference type="Pfam" id="PF02373">
    <property type="entry name" value="JmjC"/>
    <property type="match status" value="1"/>
</dbReference>
<dbReference type="Ensembl" id="ENSCPBT00000001558.1">
    <property type="protein sequence ID" value="ENSCPBP00000001256.1"/>
    <property type="gene ID" value="ENSCPBG00000001011.1"/>
</dbReference>
<name>A0A8C3F2N3_CHRPI</name>
<dbReference type="GO" id="GO:0070988">
    <property type="term" value="P:demethylation"/>
    <property type="evidence" value="ECO:0007669"/>
    <property type="project" value="UniProtKB-UniRule"/>
</dbReference>
<evidence type="ECO:0000256" key="4">
    <source>
        <dbReference type="RuleBase" id="RU369087"/>
    </source>
</evidence>
<dbReference type="GeneTree" id="ENSGT00940000161687"/>
<dbReference type="EC" id="1.14.11.65" evidence="4"/>
<dbReference type="SUPFAM" id="SSF51197">
    <property type="entry name" value="Clavaminate synthase-like"/>
    <property type="match status" value="1"/>
</dbReference>
<feature type="region of interest" description="Disordered" evidence="5">
    <location>
        <begin position="189"/>
        <end position="223"/>
    </location>
</feature>
<feature type="compositionally biased region" description="Basic and acidic residues" evidence="5">
    <location>
        <begin position="1033"/>
        <end position="1043"/>
    </location>
</feature>
<dbReference type="PANTHER" id="PTHR12549">
    <property type="entry name" value="JMJC DOMAIN-CONTAINING HISTONE DEMETHYLATION PROTEIN"/>
    <property type="match status" value="1"/>
</dbReference>
<comment type="domain">
    <text evidence="4">Leu-Xaa-Xaa-Leu-Leu (LXXLL) motifs are known to mediate the association with nuclear receptors.</text>
</comment>
<dbReference type="OMA" id="HPQDRTI"/>
<organism evidence="7 8">
    <name type="scientific">Chrysemys picta bellii</name>
    <name type="common">Western painted turtle</name>
    <name type="synonym">Emys bellii</name>
    <dbReference type="NCBI Taxonomy" id="8478"/>
    <lineage>
        <taxon>Eukaryota</taxon>
        <taxon>Metazoa</taxon>
        <taxon>Chordata</taxon>
        <taxon>Craniata</taxon>
        <taxon>Vertebrata</taxon>
        <taxon>Euteleostomi</taxon>
        <taxon>Archelosauria</taxon>
        <taxon>Testudinata</taxon>
        <taxon>Testudines</taxon>
        <taxon>Cryptodira</taxon>
        <taxon>Durocryptodira</taxon>
        <taxon>Testudinoidea</taxon>
        <taxon>Emydidae</taxon>
        <taxon>Chrysemys</taxon>
    </lineage>
</organism>
<dbReference type="GO" id="GO:0006357">
    <property type="term" value="P:regulation of transcription by RNA polymerase II"/>
    <property type="evidence" value="ECO:0007669"/>
    <property type="project" value="TreeGrafter"/>
</dbReference>
<gene>
    <name evidence="7" type="primary">HR</name>
</gene>
<comment type="function">
    <text evidence="4">Histone demethylase that specifically demethylates 'Lys-9' of histone H3, thereby playing a central role in histone code.</text>
</comment>
<dbReference type="GO" id="GO:0031490">
    <property type="term" value="F:chromatin DNA binding"/>
    <property type="evidence" value="ECO:0007669"/>
    <property type="project" value="TreeGrafter"/>
</dbReference>
<dbReference type="GO" id="GO:0000785">
    <property type="term" value="C:chromatin"/>
    <property type="evidence" value="ECO:0007669"/>
    <property type="project" value="TreeGrafter"/>
</dbReference>
<feature type="domain" description="JmjC" evidence="6">
    <location>
        <begin position="1279"/>
        <end position="1484"/>
    </location>
</feature>
<dbReference type="Gene3D" id="2.60.120.650">
    <property type="entry name" value="Cupin"/>
    <property type="match status" value="1"/>
</dbReference>
<feature type="compositionally biased region" description="Basic and acidic residues" evidence="5">
    <location>
        <begin position="923"/>
        <end position="934"/>
    </location>
</feature>
<comment type="subcellular location">
    <subcellularLocation>
        <location evidence="1 4">Nucleus</location>
    </subcellularLocation>
</comment>
<comment type="domain">
    <text evidence="4">The JmjC domain and the C6-type zinc-finger are required for the demethylation activity.</text>
</comment>
<evidence type="ECO:0000313" key="8">
    <source>
        <dbReference type="Proteomes" id="UP000694380"/>
    </source>
</evidence>
<dbReference type="Ensembl" id="ENSCPBT00000001538.1">
    <property type="protein sequence ID" value="ENSCPBP00000001244.1"/>
    <property type="gene ID" value="ENSCPBG00000001011.1"/>
</dbReference>
<keyword evidence="8" id="KW-1185">Reference proteome</keyword>
<keyword evidence="2 4" id="KW-0479">Metal-binding</keyword>
<evidence type="ECO:0000256" key="1">
    <source>
        <dbReference type="ARBA" id="ARBA00004123"/>
    </source>
</evidence>
<dbReference type="GO" id="GO:0003712">
    <property type="term" value="F:transcription coregulator activity"/>
    <property type="evidence" value="ECO:0007669"/>
    <property type="project" value="TreeGrafter"/>
</dbReference>
<dbReference type="GO" id="GO:0046872">
    <property type="term" value="F:metal ion binding"/>
    <property type="evidence" value="ECO:0007669"/>
    <property type="project" value="UniProtKB-UniRule"/>
</dbReference>
<evidence type="ECO:0000256" key="5">
    <source>
        <dbReference type="SAM" id="MobiDB-lite"/>
    </source>
</evidence>
<comment type="cofactor">
    <cofactor evidence="4">
        <name>Fe(2+)</name>
        <dbReference type="ChEBI" id="CHEBI:29033"/>
    </cofactor>
    <text evidence="4">Binds 1 Fe(2+) ion per subunit.</text>
</comment>
<dbReference type="PANTHER" id="PTHR12549:SF4">
    <property type="entry name" value="LYSINE-SPECIFIC DEMETHYLASE HAIRLESS"/>
    <property type="match status" value="1"/>
</dbReference>
<keyword evidence="4" id="KW-0408">Iron</keyword>
<sequence>MESDAKNGEAVPRWRRPQGGAQETQVLETVVGAVRRSGSVAPGIPSKSCRDGVDLSCVPGPDSALRPGEKASLWKRAERAKEFSPCLRWGRETLGGLETALDSPYHPAIEADFSKHKDARHQFPRRMQLKETPEFQFHSEPKNGEVNISWAEQNKDRPGPMWTEAMLASQLALYSHAYHNYPLPLSGLENQSPAATDKPYQLSEQDSLHSASPSGDSAGDPPSFHHLNTHCPFLVEAKLAERNPFLVSSIVSASTPAESAYGNSLASLALAGQPQDCPSALGEAQYTDPDWHRAPYPRAWSQPAYLAPHPRTKTPSAFETCSSSGSKEFYQKKDPGFPHTGKDPAPVPDRAQPQLLSQYKVGKVKRDAESEMEVTYVEPTWKGAEQRGCMALAPPSDQTLPNNHGQMGQPLFYLKHKVAESLWSSQPLVLDYPLSKAPARPSESKDESLMYQSLKPGSPAVLQESSGSPLTDRAQPPALSKVELPSGMEVLPAHALPCKCSPWDCPPRCCKRCQGAGCEAVNSFGTRNEMPGPYREIDGALGGHGIQQGKDSSLLPCPPSNHHTKLKKTWLTRHSEQFRCTASCLGDKGAPGQIKEGLPLRLKALKREGQESAEEADQSGKRTAKRPHSHVSGEDLWSPCVGRGSYSAKRSSKVAENKALNPTRKDCEAPEQRKVLPAMGRKADAGDGGLLSCNGEDAGEQKEMRYLQSVPCMALPDCIERCCACASKDGTGAMPQEQEEEPMETFCRLLHFRRLAFCDSGELSVDGFSTLDEAEGESLCLRISSRERRAQDISTSLSLAKYLLSVLGDQFCEAIRRDREAWLWAQGENETRTEESVQSAKCVQGQGHDVLSLIPAQFIPTHVLAELWKLVHEVQVKFDIESRCPCRLSILSKSLTDNTGVGQKEEMGNMTSLLQPASNGETDGSRVIKEENPDSIHPPSEQGPKGAVQTSTLCELLTSTAVRLCLGQNGIRMAFAPVSPALPSVSTGRCRGPVGFFTGSAAGGLRSDTGWASHFQGLDLSSATQTPQYGERGWIRSRSDPRSDLCAPGPSPGSLRLDLVGRLAPTGLCSLTGRDYQSGPRGEGAWEGERVVRTLWRHWDFSLAPLPFQDNRITNILDSIIAQVVERKIQEKHSECERRSPSPPEPQVSHCILAPGGLLWLHDPNHSCNYKLFQEHWRQGQPVLVSGLQKTLKRNLWEPESFCHEQRGQEVQAVNLRIQPGWTRVSSKDFWDGFASSAKCLETENSEGNLLKLESGFGDMPMCRAENLYASLPLLEYCGHDGKMNLASYLPGSQGRQWLSPQICAAYGVAPEDRTIGTKNLTVEATDSISVLVYVGAYPLDGHGAQKEILRRVEEDGVDDVLKERLWNTRNWAGALWHIFRAEDADCIERFLQKVCKAQGQDGAAQLDLNGHRSCYLDASLRRRLREECGVSGWTLLQFLGDAVLVPTGAPHQVQSLSSTISVTQRFLSPENAARSARLAAQTTDPAGMAQRLRAQMDSMVYGAVREAVGTLQGYT</sequence>
<protein>
    <recommendedName>
        <fullName evidence="4">Lysine-specific demethylase</fullName>
        <ecNumber evidence="4">1.14.11.65</ecNumber>
    </recommendedName>
</protein>
<comment type="catalytic activity">
    <reaction evidence="4">
        <text>N(6),N(6)-dimethyl-L-lysyl(9)-[histone H3] + 2 2-oxoglutarate + 2 O2 = L-lysyl(9)-[histone H3] + 2 formaldehyde + 2 succinate + 2 CO2</text>
        <dbReference type="Rhea" id="RHEA:60188"/>
        <dbReference type="Rhea" id="RHEA-COMP:15541"/>
        <dbReference type="Rhea" id="RHEA-COMP:15546"/>
        <dbReference type="ChEBI" id="CHEBI:15379"/>
        <dbReference type="ChEBI" id="CHEBI:16526"/>
        <dbReference type="ChEBI" id="CHEBI:16810"/>
        <dbReference type="ChEBI" id="CHEBI:16842"/>
        <dbReference type="ChEBI" id="CHEBI:29969"/>
        <dbReference type="ChEBI" id="CHEBI:30031"/>
        <dbReference type="ChEBI" id="CHEBI:61976"/>
        <dbReference type="EC" id="1.14.11.65"/>
    </reaction>
</comment>
<feature type="region of interest" description="Disordered" evidence="5">
    <location>
        <begin position="1"/>
        <end position="24"/>
    </location>
</feature>
<dbReference type="GO" id="GO:0140683">
    <property type="term" value="F:histone H3K9me/H3K9me2 demethylase activity"/>
    <property type="evidence" value="ECO:0007669"/>
    <property type="project" value="UniProtKB-EC"/>
</dbReference>
<evidence type="ECO:0000256" key="2">
    <source>
        <dbReference type="ARBA" id="ARBA00022723"/>
    </source>
</evidence>
<feature type="region of interest" description="Disordered" evidence="5">
    <location>
        <begin position="608"/>
        <end position="637"/>
    </location>
</feature>
<reference evidence="7" key="1">
    <citation type="submission" date="2025-05" db="UniProtKB">
        <authorList>
            <consortium name="Ensembl"/>
        </authorList>
    </citation>
    <scope>IDENTIFICATION</scope>
</reference>
<evidence type="ECO:0000313" key="7">
    <source>
        <dbReference type="Ensembl" id="ENSCPBP00000001244.1"/>
    </source>
</evidence>
<feature type="compositionally biased region" description="Basic and acidic residues" evidence="5">
    <location>
        <begin position="329"/>
        <end position="342"/>
    </location>
</feature>
<dbReference type="Proteomes" id="UP000694380">
    <property type="component" value="Unplaced"/>
</dbReference>
<evidence type="ECO:0000256" key="3">
    <source>
        <dbReference type="ARBA" id="ARBA00023242"/>
    </source>
</evidence>
<dbReference type="GO" id="GO:0000118">
    <property type="term" value="C:histone deacetylase complex"/>
    <property type="evidence" value="ECO:0007669"/>
    <property type="project" value="UniProtKB-UniRule"/>
</dbReference>
<dbReference type="InterPro" id="IPR003347">
    <property type="entry name" value="JmjC_dom"/>
</dbReference>
<dbReference type="PROSITE" id="PS51184">
    <property type="entry name" value="JMJC"/>
    <property type="match status" value="1"/>
</dbReference>
<proteinExistence type="inferred from homology"/>
<feature type="compositionally biased region" description="Polar residues" evidence="5">
    <location>
        <begin position="316"/>
        <end position="326"/>
    </location>
</feature>
<feature type="region of interest" description="Disordered" evidence="5">
    <location>
        <begin position="913"/>
        <end position="948"/>
    </location>
</feature>
<feature type="region of interest" description="Disordered" evidence="5">
    <location>
        <begin position="316"/>
        <end position="350"/>
    </location>
</feature>
<feature type="region of interest" description="Disordered" evidence="5">
    <location>
        <begin position="1029"/>
        <end position="1049"/>
    </location>
</feature>
<dbReference type="SMART" id="SM00558">
    <property type="entry name" value="JmjC"/>
    <property type="match status" value="1"/>
</dbReference>
<feature type="compositionally biased region" description="Low complexity" evidence="5">
    <location>
        <begin position="210"/>
        <end position="222"/>
    </location>
</feature>
<keyword evidence="3 4" id="KW-0539">Nucleus</keyword>